<keyword evidence="8" id="KW-1185">Reference proteome</keyword>
<feature type="transmembrane region" description="Helical" evidence="6">
    <location>
        <begin position="50"/>
        <end position="69"/>
    </location>
</feature>
<dbReference type="EMBL" id="JBEPMO010000019">
    <property type="protein sequence ID" value="MET3732787.1"/>
    <property type="molecule type" value="Genomic_DNA"/>
</dbReference>
<keyword evidence="3 6" id="KW-0812">Transmembrane</keyword>
<comment type="subcellular location">
    <subcellularLocation>
        <location evidence="1">Membrane</location>
        <topology evidence="1">Multi-pass membrane protein</topology>
    </subcellularLocation>
</comment>
<reference evidence="7 8" key="1">
    <citation type="submission" date="2024-06" db="EMBL/GenBank/DDBJ databases">
        <title>Genomic Encyclopedia of Type Strains, Phase IV (KMG-IV): sequencing the most valuable type-strain genomes for metagenomic binning, comparative biology and taxonomic classification.</title>
        <authorList>
            <person name="Goeker M."/>
        </authorList>
    </citation>
    <scope>NUCLEOTIDE SEQUENCE [LARGE SCALE GENOMIC DNA]</scope>
    <source>
        <strain evidence="7 8">DSM 29388</strain>
    </source>
</reference>
<sequence>MSLRKLFVKTLALFTVIRGYNIALLILAQYMASLFIFNEGKSHLQILLDPNLSFIILASTLSAAAGYIINNFYDLEKDAIHRPLQNYIERFISQNFKLNTYLALNIFALGIALMVSWRVAIFFAIYQFLAWFYSHKINKIVWLNNLYAVTLKIFPFFALFLYYGNLSHIIFFHAGFLLLLLLITDIIKDLTSTTADTIYNYSTLPVMYGDKKTKQILSVLMISCGIWSIFMWTDSHTGYMKYYFLLSAILNFLLIFPLWNSHSKTTYKIIHLIFKLLIAFGIFNMVFIDINPLDLQKII</sequence>
<dbReference type="InterPro" id="IPR050475">
    <property type="entry name" value="Prenyltransferase_related"/>
</dbReference>
<dbReference type="GO" id="GO:0008412">
    <property type="term" value="F:4-hydroxybenzoate polyprenyltransferase activity"/>
    <property type="evidence" value="ECO:0007669"/>
    <property type="project" value="UniProtKB-EC"/>
</dbReference>
<dbReference type="PANTHER" id="PTHR42723">
    <property type="entry name" value="CHLOROPHYLL SYNTHASE"/>
    <property type="match status" value="1"/>
</dbReference>
<evidence type="ECO:0000313" key="7">
    <source>
        <dbReference type="EMBL" id="MET3732787.1"/>
    </source>
</evidence>
<accession>A0ABV2LYT3</accession>
<dbReference type="InterPro" id="IPR000537">
    <property type="entry name" value="UbiA_prenyltransferase"/>
</dbReference>
<feature type="transmembrane region" description="Helical" evidence="6">
    <location>
        <begin position="20"/>
        <end position="38"/>
    </location>
</feature>
<feature type="transmembrane region" description="Helical" evidence="6">
    <location>
        <begin position="216"/>
        <end position="233"/>
    </location>
</feature>
<evidence type="ECO:0000256" key="1">
    <source>
        <dbReference type="ARBA" id="ARBA00004141"/>
    </source>
</evidence>
<feature type="transmembrane region" description="Helical" evidence="6">
    <location>
        <begin position="141"/>
        <end position="163"/>
    </location>
</feature>
<dbReference type="CDD" id="cd13961">
    <property type="entry name" value="PT_UbiA_DGGGPS"/>
    <property type="match status" value="1"/>
</dbReference>
<protein>
    <submittedName>
        <fullName evidence="7">4-hydroxybenzoate polyprenyltransferase</fullName>
        <ecNumber evidence="7">2.5.1.39</ecNumber>
    </submittedName>
</protein>
<feature type="transmembrane region" description="Helical" evidence="6">
    <location>
        <begin position="239"/>
        <end position="260"/>
    </location>
</feature>
<dbReference type="PANTHER" id="PTHR42723:SF1">
    <property type="entry name" value="CHLOROPHYLL SYNTHASE, CHLOROPLASTIC"/>
    <property type="match status" value="1"/>
</dbReference>
<evidence type="ECO:0000256" key="6">
    <source>
        <dbReference type="SAM" id="Phobius"/>
    </source>
</evidence>
<evidence type="ECO:0000256" key="5">
    <source>
        <dbReference type="ARBA" id="ARBA00023136"/>
    </source>
</evidence>
<organism evidence="7 8">
    <name type="scientific">Moheibacter stercoris</name>
    <dbReference type="NCBI Taxonomy" id="1628251"/>
    <lineage>
        <taxon>Bacteria</taxon>
        <taxon>Pseudomonadati</taxon>
        <taxon>Bacteroidota</taxon>
        <taxon>Flavobacteriia</taxon>
        <taxon>Flavobacteriales</taxon>
        <taxon>Weeksellaceae</taxon>
        <taxon>Moheibacter</taxon>
    </lineage>
</organism>
<evidence type="ECO:0000313" key="8">
    <source>
        <dbReference type="Proteomes" id="UP001549146"/>
    </source>
</evidence>
<gene>
    <name evidence="7" type="ORF">ABID46_002378</name>
</gene>
<dbReference type="InterPro" id="IPR044878">
    <property type="entry name" value="UbiA_sf"/>
</dbReference>
<keyword evidence="2" id="KW-1003">Cell membrane</keyword>
<keyword evidence="5 6" id="KW-0472">Membrane</keyword>
<evidence type="ECO:0000256" key="4">
    <source>
        <dbReference type="ARBA" id="ARBA00022989"/>
    </source>
</evidence>
<feature type="transmembrane region" description="Helical" evidence="6">
    <location>
        <begin position="169"/>
        <end position="187"/>
    </location>
</feature>
<dbReference type="Pfam" id="PF01040">
    <property type="entry name" value="UbiA"/>
    <property type="match status" value="1"/>
</dbReference>
<feature type="transmembrane region" description="Helical" evidence="6">
    <location>
        <begin position="106"/>
        <end position="129"/>
    </location>
</feature>
<dbReference type="Gene3D" id="1.10.357.140">
    <property type="entry name" value="UbiA prenyltransferase"/>
    <property type="match status" value="1"/>
</dbReference>
<proteinExistence type="predicted"/>
<evidence type="ECO:0000256" key="2">
    <source>
        <dbReference type="ARBA" id="ARBA00022475"/>
    </source>
</evidence>
<keyword evidence="4 6" id="KW-1133">Transmembrane helix</keyword>
<feature type="transmembrane region" description="Helical" evidence="6">
    <location>
        <begin position="272"/>
        <end position="290"/>
    </location>
</feature>
<comment type="caution">
    <text evidence="7">The sequence shown here is derived from an EMBL/GenBank/DDBJ whole genome shotgun (WGS) entry which is preliminary data.</text>
</comment>
<dbReference type="Proteomes" id="UP001549146">
    <property type="component" value="Unassembled WGS sequence"/>
</dbReference>
<dbReference type="EC" id="2.5.1.39" evidence="7"/>
<keyword evidence="7" id="KW-0808">Transferase</keyword>
<evidence type="ECO:0000256" key="3">
    <source>
        <dbReference type="ARBA" id="ARBA00022692"/>
    </source>
</evidence>
<name>A0ABV2LYT3_9FLAO</name>